<protein>
    <submittedName>
        <fullName evidence="2">Uncharacterized protein</fullName>
    </submittedName>
</protein>
<name>A0A0M8ZV28_9HYME</name>
<evidence type="ECO:0000313" key="2">
    <source>
        <dbReference type="EMBL" id="KOX71557.1"/>
    </source>
</evidence>
<keyword evidence="3" id="KW-1185">Reference proteome</keyword>
<evidence type="ECO:0000256" key="1">
    <source>
        <dbReference type="SAM" id="MobiDB-lite"/>
    </source>
</evidence>
<dbReference type="EMBL" id="KQ435834">
    <property type="protein sequence ID" value="KOX71557.1"/>
    <property type="molecule type" value="Genomic_DNA"/>
</dbReference>
<feature type="region of interest" description="Disordered" evidence="1">
    <location>
        <begin position="10"/>
        <end position="52"/>
    </location>
</feature>
<proteinExistence type="predicted"/>
<accession>A0A0M8ZV28</accession>
<dbReference type="STRING" id="166423.A0A0M8ZV28"/>
<gene>
    <name evidence="2" type="ORF">WN51_02428</name>
</gene>
<sequence length="366" mass="40938">MVLAYHCRPSCGFEESPSPWELHGPHSDEDEQSGQPDQFAGPTGGELPGFRRESKHVSVQQDRCGANVSALRPSGSFDIADILCNGRHVFERSPIKRPKTSLNFLPLSWYFCFIPFAWRRKKEREGAVDEEEVEKEEGGRSVLERHDRLLFQEYLCTKAMHSCNSQIPLMPGAPASAKMAAPFLARYSQKLTCARKKGKTTKSTAITEPELPPATINLRKRQCFECSADRGPKRLTSVHHVRIVLDGNVRAIAAGVYLLGFEGPPTVVGKGISMVDLHCLRCICIMCKMREFVNYVSFLGILDMGVRMSNVIAETRSFSEVQKRKYVNMVAEPKPHQTGRKRQNVTKTGNDCNHEATCIAGLLEQV</sequence>
<evidence type="ECO:0000313" key="3">
    <source>
        <dbReference type="Proteomes" id="UP000053105"/>
    </source>
</evidence>
<dbReference type="AlphaFoldDB" id="A0A0M8ZV28"/>
<dbReference type="OrthoDB" id="7635578at2759"/>
<dbReference type="Proteomes" id="UP000053105">
    <property type="component" value="Unassembled WGS sequence"/>
</dbReference>
<reference evidence="2 3" key="1">
    <citation type="submission" date="2015-07" db="EMBL/GenBank/DDBJ databases">
        <title>The genome of Melipona quadrifasciata.</title>
        <authorList>
            <person name="Pan H."/>
            <person name="Kapheim K."/>
        </authorList>
    </citation>
    <scope>NUCLEOTIDE SEQUENCE [LARGE SCALE GENOMIC DNA]</scope>
    <source>
        <strain evidence="2">0111107301</strain>
        <tissue evidence="2">Whole body</tissue>
    </source>
</reference>
<organism evidence="2 3">
    <name type="scientific">Melipona quadrifasciata</name>
    <dbReference type="NCBI Taxonomy" id="166423"/>
    <lineage>
        <taxon>Eukaryota</taxon>
        <taxon>Metazoa</taxon>
        <taxon>Ecdysozoa</taxon>
        <taxon>Arthropoda</taxon>
        <taxon>Hexapoda</taxon>
        <taxon>Insecta</taxon>
        <taxon>Pterygota</taxon>
        <taxon>Neoptera</taxon>
        <taxon>Endopterygota</taxon>
        <taxon>Hymenoptera</taxon>
        <taxon>Apocrita</taxon>
        <taxon>Aculeata</taxon>
        <taxon>Apoidea</taxon>
        <taxon>Anthophila</taxon>
        <taxon>Apidae</taxon>
        <taxon>Melipona</taxon>
    </lineage>
</organism>